<name>A0ABR4PZA2_9HELO</name>
<protein>
    <recommendedName>
        <fullName evidence="4">Glycosyltransferase family 69 protein</fullName>
    </recommendedName>
</protein>
<dbReference type="Proteomes" id="UP001629113">
    <property type="component" value="Unassembled WGS sequence"/>
</dbReference>
<organism evidence="2 3">
    <name type="scientific">Phlyctema vagabunda</name>
    <dbReference type="NCBI Taxonomy" id="108571"/>
    <lineage>
        <taxon>Eukaryota</taxon>
        <taxon>Fungi</taxon>
        <taxon>Dikarya</taxon>
        <taxon>Ascomycota</taxon>
        <taxon>Pezizomycotina</taxon>
        <taxon>Leotiomycetes</taxon>
        <taxon>Helotiales</taxon>
        <taxon>Dermateaceae</taxon>
        <taxon>Phlyctema</taxon>
    </lineage>
</organism>
<proteinExistence type="predicted"/>
<evidence type="ECO:0000313" key="3">
    <source>
        <dbReference type="Proteomes" id="UP001629113"/>
    </source>
</evidence>
<sequence>MLLILFAAIFYPSYTYPPEHYNLLAKRCEESRNPGRGNINNEKVFIAATLYDKNGVLVGGNWGTAIRELVNLLGPENVHLSVYENNADEMAKKSLERLQKDLACNVSLVTEELPPGAVPSVVVPSGERRTKRIAFLAEVRNRALRPLRDSEIRFDKLLYVNDVIFNPVDAVQLLFSTNIGSDGKTQYTAACAVDFINPFKFYDRFATRDFDGYELGIPFFPFFTDAGSSISRNDILAQKDSVRVSACWGGMTAFEASWFQERSMEQSSDEGIHSGSVVAGLQLWPVHFRYELDPFWDASECCLIHADLSYLQRGTNNTADPRIYTNPYVRVAYDPTTLSWLPYTRRVERLYPHIHNILNHLVGLPAKNLRMFERPGDEVTEQVWRFDQDDENSKSHESTQASRSGAYFQIDRIAPPGRFCGRRALVVLKDDPKEEEKNWIKLPIPPLPVKLIDKAEILARAGRRI</sequence>
<comment type="caution">
    <text evidence="2">The sequence shown here is derived from an EMBL/GenBank/DDBJ whole genome shotgun (WGS) entry which is preliminary data.</text>
</comment>
<dbReference type="PANTHER" id="PTHR34144:SF8">
    <property type="entry name" value="GLYCOSYLTRANSFERASE FAMILY 69 PROTEIN"/>
    <property type="match status" value="1"/>
</dbReference>
<dbReference type="PANTHER" id="PTHR34144">
    <property type="entry name" value="CHROMOSOME 8, WHOLE GENOME SHOTGUN SEQUENCE"/>
    <property type="match status" value="1"/>
</dbReference>
<dbReference type="EMBL" id="JBFCZG010000001">
    <property type="protein sequence ID" value="KAL3428527.1"/>
    <property type="molecule type" value="Genomic_DNA"/>
</dbReference>
<feature type="chain" id="PRO_5046263878" description="Glycosyltransferase family 69 protein" evidence="1">
    <location>
        <begin position="16"/>
        <end position="465"/>
    </location>
</feature>
<keyword evidence="1" id="KW-0732">Signal</keyword>
<gene>
    <name evidence="2" type="ORF">PVAG01_02036</name>
</gene>
<reference evidence="2 3" key="1">
    <citation type="submission" date="2024-06" db="EMBL/GenBank/DDBJ databases">
        <title>Complete genome of Phlyctema vagabunda strain 19-DSS-EL-015.</title>
        <authorList>
            <person name="Fiorenzani C."/>
        </authorList>
    </citation>
    <scope>NUCLEOTIDE SEQUENCE [LARGE SCALE GENOMIC DNA]</scope>
    <source>
        <strain evidence="2 3">19-DSS-EL-015</strain>
    </source>
</reference>
<accession>A0ABR4PZA2</accession>
<dbReference type="Pfam" id="PF11735">
    <property type="entry name" value="CAP59_mtransfer"/>
    <property type="match status" value="1"/>
</dbReference>
<evidence type="ECO:0000256" key="1">
    <source>
        <dbReference type="SAM" id="SignalP"/>
    </source>
</evidence>
<feature type="signal peptide" evidence="1">
    <location>
        <begin position="1"/>
        <end position="15"/>
    </location>
</feature>
<dbReference type="InterPro" id="IPR021047">
    <property type="entry name" value="Mannosyltransferase_CMT1"/>
</dbReference>
<evidence type="ECO:0000313" key="2">
    <source>
        <dbReference type="EMBL" id="KAL3428527.1"/>
    </source>
</evidence>
<keyword evidence="3" id="KW-1185">Reference proteome</keyword>
<evidence type="ECO:0008006" key="4">
    <source>
        <dbReference type="Google" id="ProtNLM"/>
    </source>
</evidence>